<evidence type="ECO:0000259" key="1">
    <source>
        <dbReference type="PROSITE" id="PS50943"/>
    </source>
</evidence>
<proteinExistence type="predicted"/>
<keyword evidence="3" id="KW-1185">Reference proteome</keyword>
<dbReference type="GO" id="GO:0003677">
    <property type="term" value="F:DNA binding"/>
    <property type="evidence" value="ECO:0007669"/>
    <property type="project" value="InterPro"/>
</dbReference>
<protein>
    <recommendedName>
        <fullName evidence="1">HTH cro/C1-type domain-containing protein</fullName>
    </recommendedName>
</protein>
<dbReference type="InterPro" id="IPR001387">
    <property type="entry name" value="Cro/C1-type_HTH"/>
</dbReference>
<comment type="caution">
    <text evidence="2">The sequence shown here is derived from an EMBL/GenBank/DDBJ whole genome shotgun (WGS) entry which is preliminary data.</text>
</comment>
<reference evidence="2 3" key="1">
    <citation type="submission" date="2015-10" db="EMBL/GenBank/DDBJ databases">
        <title>Butyribacter intestini gen. nov., sp. nov., a butyric acid-producing bacterium of the family Lachnospiraceae isolated from the human faeces.</title>
        <authorList>
            <person name="Zou Y."/>
            <person name="Xue W."/>
            <person name="Luo G."/>
            <person name="Lv M."/>
        </authorList>
    </citation>
    <scope>NUCLEOTIDE SEQUENCE [LARGE SCALE GENOMIC DNA]</scope>
    <source>
        <strain evidence="2 3">TF01-11</strain>
    </source>
</reference>
<dbReference type="SUPFAM" id="SSF47413">
    <property type="entry name" value="lambda repressor-like DNA-binding domains"/>
    <property type="match status" value="1"/>
</dbReference>
<dbReference type="CDD" id="cd00093">
    <property type="entry name" value="HTH_XRE"/>
    <property type="match status" value="1"/>
</dbReference>
<dbReference type="PROSITE" id="PS50943">
    <property type="entry name" value="HTH_CROC1"/>
    <property type="match status" value="1"/>
</dbReference>
<sequence>MLDDRYKKIFAENLKYYMKLHNKNQADLINDLGFNKSSVSTWCNGTRLPRMDKVDILAKYFDINRSDLIEDKDTEHKQSYYLNPETSRIAQKIYDNKELSVLFDAAQDAEPEDLQALHGMLMALKRKEKGN</sequence>
<dbReference type="Gene3D" id="1.10.260.40">
    <property type="entry name" value="lambda repressor-like DNA-binding domains"/>
    <property type="match status" value="1"/>
</dbReference>
<evidence type="ECO:0000313" key="2">
    <source>
        <dbReference type="EMBL" id="KQC85472.1"/>
    </source>
</evidence>
<feature type="domain" description="HTH cro/C1-type" evidence="1">
    <location>
        <begin position="14"/>
        <end position="68"/>
    </location>
</feature>
<dbReference type="InterPro" id="IPR010982">
    <property type="entry name" value="Lambda_DNA-bd_dom_sf"/>
</dbReference>
<dbReference type="AlphaFoldDB" id="A0AAW3JRG9"/>
<accession>A0AAW3JRG9</accession>
<evidence type="ECO:0000313" key="3">
    <source>
        <dbReference type="Proteomes" id="UP000050833"/>
    </source>
</evidence>
<dbReference type="SMART" id="SM00530">
    <property type="entry name" value="HTH_XRE"/>
    <property type="match status" value="1"/>
</dbReference>
<name>A0AAW3JRG9_9FIRM</name>
<dbReference type="Proteomes" id="UP000050833">
    <property type="component" value="Unassembled WGS sequence"/>
</dbReference>
<dbReference type="RefSeq" id="WP_055945373.1">
    <property type="nucleotide sequence ID" value="NZ_DBGBRS010000159.1"/>
</dbReference>
<organism evidence="2 3">
    <name type="scientific">Butyribacter intestini</name>
    <dbReference type="NCBI Taxonomy" id="1703332"/>
    <lineage>
        <taxon>Bacteria</taxon>
        <taxon>Bacillati</taxon>
        <taxon>Bacillota</taxon>
        <taxon>Clostridia</taxon>
        <taxon>Lachnospirales</taxon>
        <taxon>Lachnospiraceae</taxon>
        <taxon>Butyribacter</taxon>
    </lineage>
</organism>
<dbReference type="EMBL" id="LLKB01000005">
    <property type="protein sequence ID" value="KQC85472.1"/>
    <property type="molecule type" value="Genomic_DNA"/>
</dbReference>
<dbReference type="Pfam" id="PF13443">
    <property type="entry name" value="HTH_26"/>
    <property type="match status" value="1"/>
</dbReference>
<gene>
    <name evidence="2" type="ORF">APZ18_12400</name>
</gene>